<dbReference type="NCBIfam" id="TIGR03573">
    <property type="entry name" value="WbuX"/>
    <property type="match status" value="1"/>
</dbReference>
<protein>
    <recommendedName>
        <fullName evidence="3">N-acetyl sugar amidotransferase</fullName>
    </recommendedName>
</protein>
<organism evidence="1 2">
    <name type="scientific">Planococcus kocurii</name>
    <dbReference type="NCBI Taxonomy" id="1374"/>
    <lineage>
        <taxon>Bacteria</taxon>
        <taxon>Bacillati</taxon>
        <taxon>Bacillota</taxon>
        <taxon>Bacilli</taxon>
        <taxon>Bacillales</taxon>
        <taxon>Caryophanaceae</taxon>
        <taxon>Planococcus</taxon>
    </lineage>
</organism>
<dbReference type="InterPro" id="IPR014729">
    <property type="entry name" value="Rossmann-like_a/b/a_fold"/>
</dbReference>
<evidence type="ECO:0000313" key="2">
    <source>
        <dbReference type="Proteomes" id="UP000065533"/>
    </source>
</evidence>
<gene>
    <name evidence="1" type="ORF">AUO94_04085</name>
</gene>
<dbReference type="InterPro" id="IPR020022">
    <property type="entry name" value="N-acetyl_sugar_amidoTrfase"/>
</dbReference>
<reference evidence="1" key="1">
    <citation type="submission" date="2016-01" db="EMBL/GenBank/DDBJ databases">
        <title>Complete genome of Planococcus kocurri type strain.</title>
        <authorList>
            <person name="See-Too W.S."/>
        </authorList>
    </citation>
    <scope>NUCLEOTIDE SEQUENCE [LARGE SCALE GENOMIC DNA]</scope>
    <source>
        <strain evidence="1">ATCC 43650</strain>
    </source>
</reference>
<dbReference type="Proteomes" id="UP000065533">
    <property type="component" value="Chromosome"/>
</dbReference>
<name>A0ABM5WU50_9BACL</name>
<dbReference type="RefSeq" id="WP_058384547.1">
    <property type="nucleotide sequence ID" value="NZ_CP013661.2"/>
</dbReference>
<keyword evidence="2" id="KW-1185">Reference proteome</keyword>
<dbReference type="SUPFAM" id="SSF52402">
    <property type="entry name" value="Adenine nucleotide alpha hydrolases-like"/>
    <property type="match status" value="1"/>
</dbReference>
<evidence type="ECO:0008006" key="3">
    <source>
        <dbReference type="Google" id="ProtNLM"/>
    </source>
</evidence>
<proteinExistence type="predicted"/>
<dbReference type="EMBL" id="CP013661">
    <property type="protein sequence ID" value="ALS77876.1"/>
    <property type="molecule type" value="Genomic_DNA"/>
</dbReference>
<sequence length="372" mass="43283">MIKQVCTRCVMDNTSDKTINFQNDGTCNYCNYSLMRKDDFYFPNEKGNNKLNEMIRLLKKDGVGKEYDCMMGISGGLDSSYLAYLGAKEWGLRILAVHIDDGFDTLIAKKNITNICNKYNIKLIDESPNSEEYFDLIKSFIKSGVPGIAIPQDNVLQAYLNFYAKKYNIKYFLSGANFSLESILERGDEPPAADGRHLKAIQKQFGEVKLKSLQTISLFERYISQKFISKIVTIKPLDFIEYNRENAINELKENADFNYYGGKHYESVYTKFVQAYYLPKKFNKDKRKSHYSSLIITNQMTREEALIKLKEPLYDEATMESEINFILNKIKMDKKEFMEIMKKPGHFHTEYKTSKLNNFKKQATKFRKILGE</sequence>
<accession>A0ABM5WU50</accession>
<evidence type="ECO:0000313" key="1">
    <source>
        <dbReference type="EMBL" id="ALS77876.1"/>
    </source>
</evidence>
<dbReference type="Gene3D" id="3.40.50.620">
    <property type="entry name" value="HUPs"/>
    <property type="match status" value="1"/>
</dbReference>